<dbReference type="Pfam" id="PF12320">
    <property type="entry name" value="SbcD_C"/>
    <property type="match status" value="1"/>
</dbReference>
<keyword evidence="3" id="KW-0269">Exonuclease</keyword>
<proteinExistence type="predicted"/>
<dbReference type="EMBL" id="DNZF01000013">
    <property type="protein sequence ID" value="HBK52398.1"/>
    <property type="molecule type" value="Genomic_DNA"/>
</dbReference>
<dbReference type="AlphaFoldDB" id="A0A354YSR0"/>
<comment type="caution">
    <text evidence="3">The sequence shown here is derived from an EMBL/GenBank/DDBJ whole genome shotgun (WGS) entry which is preliminary data.</text>
</comment>
<dbReference type="GO" id="GO:0004527">
    <property type="term" value="F:exonuclease activity"/>
    <property type="evidence" value="ECO:0007669"/>
    <property type="project" value="UniProtKB-KW"/>
</dbReference>
<feature type="non-terminal residue" evidence="3">
    <location>
        <position position="1"/>
    </location>
</feature>
<dbReference type="Gene3D" id="3.30.160.720">
    <property type="match status" value="1"/>
</dbReference>
<feature type="domain" description="Nuclease SbcCD subunit D C-terminal" evidence="2">
    <location>
        <begin position="138"/>
        <end position="232"/>
    </location>
</feature>
<evidence type="ECO:0000313" key="4">
    <source>
        <dbReference type="Proteomes" id="UP000263273"/>
    </source>
</evidence>
<dbReference type="Proteomes" id="UP000263273">
    <property type="component" value="Unassembled WGS sequence"/>
</dbReference>
<sequence>AGESLEDKARKLVEGIRSHYELVGRRAEEIRSALPGPVPVVAMGHLFAAGGSTVEGDGVRELYLGSLAHVGHDFPPVFDYVALGHLHKSQLVGGRENCRYSGAPIPMGFTEALREKQVIMVDFCAGQMEVTPLKVPIFKALHSIRGDREEIERQLEELKSKAQKAWLEIIYEGKEIISDLREQMEAATAGTELDLLRVSDNRSWQQVINLMEEGEVLSELDHSEVFRRCLEAYEVEAEQRESLLQMYNEILDCLLTEDVMAE</sequence>
<evidence type="ECO:0000256" key="1">
    <source>
        <dbReference type="SAM" id="Coils"/>
    </source>
</evidence>
<gene>
    <name evidence="3" type="ORF">DDZ44_00475</name>
</gene>
<dbReference type="InterPro" id="IPR026843">
    <property type="entry name" value="SbcD_C"/>
</dbReference>
<keyword evidence="1" id="KW-0175">Coiled coil</keyword>
<dbReference type="InterPro" id="IPR029052">
    <property type="entry name" value="Metallo-depent_PP-like"/>
</dbReference>
<protein>
    <submittedName>
        <fullName evidence="3">Exonuclease sbcCD subunit D</fullName>
    </submittedName>
</protein>
<dbReference type="Gene3D" id="3.60.21.10">
    <property type="match status" value="1"/>
</dbReference>
<keyword evidence="3" id="KW-0378">Hydrolase</keyword>
<feature type="coiled-coil region" evidence="1">
    <location>
        <begin position="141"/>
        <end position="168"/>
    </location>
</feature>
<dbReference type="PANTHER" id="PTHR30337">
    <property type="entry name" value="COMPONENT OF ATP-DEPENDENT DSDNA EXONUCLEASE"/>
    <property type="match status" value="1"/>
</dbReference>
<reference evidence="3 4" key="1">
    <citation type="journal article" date="2018" name="Nat. Biotechnol.">
        <title>A standardized bacterial taxonomy based on genome phylogeny substantially revises the tree of life.</title>
        <authorList>
            <person name="Parks D.H."/>
            <person name="Chuvochina M."/>
            <person name="Waite D.W."/>
            <person name="Rinke C."/>
            <person name="Skarshewski A."/>
            <person name="Chaumeil P.A."/>
            <person name="Hugenholtz P."/>
        </authorList>
    </citation>
    <scope>NUCLEOTIDE SEQUENCE [LARGE SCALE GENOMIC DNA]</scope>
    <source>
        <strain evidence="3">UBA10948</strain>
    </source>
</reference>
<organism evidence="3 4">
    <name type="scientific">Syntrophomonas wolfei</name>
    <dbReference type="NCBI Taxonomy" id="863"/>
    <lineage>
        <taxon>Bacteria</taxon>
        <taxon>Bacillati</taxon>
        <taxon>Bacillota</taxon>
        <taxon>Clostridia</taxon>
        <taxon>Eubacteriales</taxon>
        <taxon>Syntrophomonadaceae</taxon>
        <taxon>Syntrophomonas</taxon>
    </lineage>
</organism>
<keyword evidence="3" id="KW-0540">Nuclease</keyword>
<accession>A0A354YSR0</accession>
<dbReference type="SUPFAM" id="SSF56300">
    <property type="entry name" value="Metallo-dependent phosphatases"/>
    <property type="match status" value="1"/>
</dbReference>
<dbReference type="STRING" id="378794.GCA_001570625_01876"/>
<evidence type="ECO:0000259" key="2">
    <source>
        <dbReference type="Pfam" id="PF12320"/>
    </source>
</evidence>
<name>A0A354YSR0_9FIRM</name>
<evidence type="ECO:0000313" key="3">
    <source>
        <dbReference type="EMBL" id="HBK52398.1"/>
    </source>
</evidence>
<dbReference type="InterPro" id="IPR050535">
    <property type="entry name" value="DNA_Repair-Maintenance_Comp"/>
</dbReference>
<dbReference type="PANTHER" id="PTHR30337:SF0">
    <property type="entry name" value="NUCLEASE SBCCD SUBUNIT D"/>
    <property type="match status" value="1"/>
</dbReference>